<feature type="signal peptide" evidence="7">
    <location>
        <begin position="1"/>
        <end position="20"/>
    </location>
</feature>
<keyword evidence="5 6" id="KW-0624">Polysaccharide degradation</keyword>
<dbReference type="InterPro" id="IPR014756">
    <property type="entry name" value="Ig_E-set"/>
</dbReference>
<evidence type="ECO:0000259" key="8">
    <source>
        <dbReference type="Pfam" id="PF00759"/>
    </source>
</evidence>
<evidence type="ECO:0000256" key="7">
    <source>
        <dbReference type="RuleBase" id="RU361166"/>
    </source>
</evidence>
<evidence type="ECO:0000256" key="2">
    <source>
        <dbReference type="ARBA" id="ARBA00022801"/>
    </source>
</evidence>
<dbReference type="EC" id="3.2.1.4" evidence="7"/>
<protein>
    <recommendedName>
        <fullName evidence="7">Endoglucanase</fullName>
        <ecNumber evidence="7">3.2.1.4</ecNumber>
    </recommendedName>
</protein>
<keyword evidence="7" id="KW-0136">Cellulose degradation</keyword>
<dbReference type="SUPFAM" id="SSF48208">
    <property type="entry name" value="Six-hairpin glycosidases"/>
    <property type="match status" value="1"/>
</dbReference>
<feature type="chain" id="PRO_5015373447" description="Endoglucanase" evidence="7">
    <location>
        <begin position="21"/>
        <end position="576"/>
    </location>
</feature>
<dbReference type="SUPFAM" id="SSF81296">
    <property type="entry name" value="E set domains"/>
    <property type="match status" value="1"/>
</dbReference>
<dbReference type="InterPro" id="IPR008928">
    <property type="entry name" value="6-hairpin_glycosidase_sf"/>
</dbReference>
<evidence type="ECO:0000256" key="4">
    <source>
        <dbReference type="ARBA" id="ARBA00023295"/>
    </source>
</evidence>
<dbReference type="OrthoDB" id="9808897at2"/>
<feature type="active site" evidence="6">
    <location>
        <position position="540"/>
    </location>
</feature>
<accession>A0A2T7BD94</accession>
<dbReference type="InterPro" id="IPR013783">
    <property type="entry name" value="Ig-like_fold"/>
</dbReference>
<gene>
    <name evidence="10" type="ORF">DCC81_21900</name>
</gene>
<evidence type="ECO:0000256" key="3">
    <source>
        <dbReference type="ARBA" id="ARBA00023277"/>
    </source>
</evidence>
<keyword evidence="2 6" id="KW-0378">Hydrolase</keyword>
<dbReference type="PANTHER" id="PTHR22298">
    <property type="entry name" value="ENDO-1,4-BETA-GLUCANASE"/>
    <property type="match status" value="1"/>
</dbReference>
<dbReference type="RefSeq" id="WP_108688805.1">
    <property type="nucleotide sequence ID" value="NZ_QCYK01000003.1"/>
</dbReference>
<dbReference type="Pfam" id="PF02927">
    <property type="entry name" value="CelD_N"/>
    <property type="match status" value="1"/>
</dbReference>
<evidence type="ECO:0000313" key="10">
    <source>
        <dbReference type="EMBL" id="PUZ23061.1"/>
    </source>
</evidence>
<keyword evidence="3 6" id="KW-0119">Carbohydrate metabolism</keyword>
<name>A0A2T7BD94_9BACT</name>
<keyword evidence="11" id="KW-1185">Reference proteome</keyword>
<dbReference type="PROSITE" id="PS00698">
    <property type="entry name" value="GH9_3"/>
    <property type="match status" value="1"/>
</dbReference>
<dbReference type="Gene3D" id="1.50.10.10">
    <property type="match status" value="1"/>
</dbReference>
<feature type="domain" description="Glycoside hydrolase family 9" evidence="8">
    <location>
        <begin position="119"/>
        <end position="561"/>
    </location>
</feature>
<evidence type="ECO:0000313" key="11">
    <source>
        <dbReference type="Proteomes" id="UP000244450"/>
    </source>
</evidence>
<dbReference type="InterPro" id="IPR033126">
    <property type="entry name" value="Glyco_hydro_9_Asp/Glu_AS"/>
</dbReference>
<dbReference type="GO" id="GO:0008810">
    <property type="term" value="F:cellulase activity"/>
    <property type="evidence" value="ECO:0007669"/>
    <property type="project" value="UniProtKB-EC"/>
</dbReference>
<dbReference type="AlphaFoldDB" id="A0A2T7BD94"/>
<dbReference type="InterPro" id="IPR004197">
    <property type="entry name" value="Cellulase_Ig-like"/>
</dbReference>
<sequence>MRIHCFHVMLACCLSLPAAAQERIALNQDGFYPAGPKLAFVTGHLPGGPFYVLTENRADTVFKGTLGPETASRNSSTVTRRADFSALRQAGRYVLSIPGVGVSYAFPVRAHAMEPASIAALKGYYYLRSNMPLEVAYAGPWQRPAGHPDTAVLVHASAADARRPEGTVLASPGGWYDAGDYNKYVVNSGISVYTLLAAYEDFKPYYDTLRTGIPESSNHLPDILDEALYNLRWMLTMQDPQDGGVYHKLTNAAFDGWVKPGATTLPRYVVQKSTAATLDLAAVAAQAARIFGAFEKEAPGLADSCRRAAIAAWNWAQAHPAVLYDQDALNKRFAPPISTGTYGDNHVEDEWFWAACELYTTTKEKVYRQALEKRISLPVSVPDWGHVQLLGYYTLLRTGAVGRPALKDSLLRLADGYVNALQHTAFATVMGGSTKDFVWGSNAVAANQGMLLLAAYRLTHAPRYALAALDNLDYLLGRNATGYCFVTGQGSFATMHPHHRPSVSDGVVPPVPGLLAGGPNPGMQDHVHYGHTAPELAYMDDAASYASNEIAINWNAPLVYLCGGIEALQRDLGLAR</sequence>
<keyword evidence="4 6" id="KW-0326">Glycosidase</keyword>
<dbReference type="GO" id="GO:0030245">
    <property type="term" value="P:cellulose catabolic process"/>
    <property type="evidence" value="ECO:0007669"/>
    <property type="project" value="UniProtKB-KW"/>
</dbReference>
<evidence type="ECO:0000256" key="6">
    <source>
        <dbReference type="PROSITE-ProRule" id="PRU10060"/>
    </source>
</evidence>
<comment type="caution">
    <text evidence="10">The sequence shown here is derived from an EMBL/GenBank/DDBJ whole genome shotgun (WGS) entry which is preliminary data.</text>
</comment>
<organism evidence="10 11">
    <name type="scientific">Chitinophaga parva</name>
    <dbReference type="NCBI Taxonomy" id="2169414"/>
    <lineage>
        <taxon>Bacteria</taxon>
        <taxon>Pseudomonadati</taxon>
        <taxon>Bacteroidota</taxon>
        <taxon>Chitinophagia</taxon>
        <taxon>Chitinophagales</taxon>
        <taxon>Chitinophagaceae</taxon>
        <taxon>Chitinophaga</taxon>
    </lineage>
</organism>
<evidence type="ECO:0000259" key="9">
    <source>
        <dbReference type="Pfam" id="PF02927"/>
    </source>
</evidence>
<dbReference type="InterPro" id="IPR012341">
    <property type="entry name" value="6hp_glycosidase-like_sf"/>
</dbReference>
<comment type="catalytic activity">
    <reaction evidence="7">
        <text>Endohydrolysis of (1-&gt;4)-beta-D-glucosidic linkages in cellulose, lichenin and cereal beta-D-glucans.</text>
        <dbReference type="EC" id="3.2.1.4"/>
    </reaction>
</comment>
<dbReference type="InterPro" id="IPR001701">
    <property type="entry name" value="Glyco_hydro_9"/>
</dbReference>
<comment type="similarity">
    <text evidence="1 6 7">Belongs to the glycosyl hydrolase 9 (cellulase E) family.</text>
</comment>
<dbReference type="Pfam" id="PF00759">
    <property type="entry name" value="Glyco_hydro_9"/>
    <property type="match status" value="1"/>
</dbReference>
<dbReference type="Gene3D" id="2.60.40.10">
    <property type="entry name" value="Immunoglobulins"/>
    <property type="match status" value="1"/>
</dbReference>
<dbReference type="EMBL" id="QCYK01000003">
    <property type="protein sequence ID" value="PUZ23061.1"/>
    <property type="molecule type" value="Genomic_DNA"/>
</dbReference>
<dbReference type="CDD" id="cd02850">
    <property type="entry name" value="E_set_Cellulase_N"/>
    <property type="match status" value="1"/>
</dbReference>
<feature type="active site" evidence="6">
    <location>
        <position position="549"/>
    </location>
</feature>
<proteinExistence type="inferred from homology"/>
<evidence type="ECO:0000256" key="5">
    <source>
        <dbReference type="ARBA" id="ARBA00023326"/>
    </source>
</evidence>
<dbReference type="Proteomes" id="UP000244450">
    <property type="component" value="Unassembled WGS sequence"/>
</dbReference>
<reference evidence="10 11" key="1">
    <citation type="submission" date="2018-04" db="EMBL/GenBank/DDBJ databases">
        <title>Chitinophaga fuyangensis sp. nov., isolated from soil in a chemical factory.</title>
        <authorList>
            <person name="Chen K."/>
        </authorList>
    </citation>
    <scope>NUCLEOTIDE SEQUENCE [LARGE SCALE GENOMIC DNA]</scope>
    <source>
        <strain evidence="10 11">LY-1</strain>
    </source>
</reference>
<evidence type="ECO:0000256" key="1">
    <source>
        <dbReference type="ARBA" id="ARBA00007072"/>
    </source>
</evidence>
<feature type="domain" description="Cellulase Ig-like" evidence="9">
    <location>
        <begin position="20"/>
        <end position="101"/>
    </location>
</feature>
<keyword evidence="7" id="KW-0732">Signal</keyword>